<dbReference type="AlphaFoldDB" id="A0AAV5EB54"/>
<proteinExistence type="predicted"/>
<feature type="compositionally biased region" description="Gly residues" evidence="1">
    <location>
        <begin position="79"/>
        <end position="88"/>
    </location>
</feature>
<keyword evidence="3" id="KW-1185">Reference proteome</keyword>
<organism evidence="2 3">
    <name type="scientific">Eleusine coracana subsp. coracana</name>
    <dbReference type="NCBI Taxonomy" id="191504"/>
    <lineage>
        <taxon>Eukaryota</taxon>
        <taxon>Viridiplantae</taxon>
        <taxon>Streptophyta</taxon>
        <taxon>Embryophyta</taxon>
        <taxon>Tracheophyta</taxon>
        <taxon>Spermatophyta</taxon>
        <taxon>Magnoliopsida</taxon>
        <taxon>Liliopsida</taxon>
        <taxon>Poales</taxon>
        <taxon>Poaceae</taxon>
        <taxon>PACMAD clade</taxon>
        <taxon>Chloridoideae</taxon>
        <taxon>Cynodonteae</taxon>
        <taxon>Eleusininae</taxon>
        <taxon>Eleusine</taxon>
    </lineage>
</organism>
<feature type="region of interest" description="Disordered" evidence="1">
    <location>
        <begin position="1"/>
        <end position="22"/>
    </location>
</feature>
<name>A0AAV5EB54_ELECO</name>
<comment type="caution">
    <text evidence="2">The sequence shown here is derived from an EMBL/GenBank/DDBJ whole genome shotgun (WGS) entry which is preliminary data.</text>
</comment>
<dbReference type="EMBL" id="BQKI01000074">
    <property type="protein sequence ID" value="GJN19781.1"/>
    <property type="molecule type" value="Genomic_DNA"/>
</dbReference>
<dbReference type="Proteomes" id="UP001054889">
    <property type="component" value="Unassembled WGS sequence"/>
</dbReference>
<evidence type="ECO:0000313" key="3">
    <source>
        <dbReference type="Proteomes" id="UP001054889"/>
    </source>
</evidence>
<feature type="compositionally biased region" description="Basic and acidic residues" evidence="1">
    <location>
        <begin position="1"/>
        <end position="10"/>
    </location>
</feature>
<reference evidence="2" key="1">
    <citation type="journal article" date="2018" name="DNA Res.">
        <title>Multiple hybrid de novo genome assembly of finger millet, an orphan allotetraploid crop.</title>
        <authorList>
            <person name="Hatakeyama M."/>
            <person name="Aluri S."/>
            <person name="Balachadran M.T."/>
            <person name="Sivarajan S.R."/>
            <person name="Patrignani A."/>
            <person name="Gruter S."/>
            <person name="Poveda L."/>
            <person name="Shimizu-Inatsugi R."/>
            <person name="Baeten J."/>
            <person name="Francoijs K.J."/>
            <person name="Nataraja K.N."/>
            <person name="Reddy Y.A.N."/>
            <person name="Phadnis S."/>
            <person name="Ravikumar R.L."/>
            <person name="Schlapbach R."/>
            <person name="Sreeman S.M."/>
            <person name="Shimizu K.K."/>
        </authorList>
    </citation>
    <scope>NUCLEOTIDE SEQUENCE</scope>
</reference>
<evidence type="ECO:0000256" key="1">
    <source>
        <dbReference type="SAM" id="MobiDB-lite"/>
    </source>
</evidence>
<feature type="region of interest" description="Disordered" evidence="1">
    <location>
        <begin position="76"/>
        <end position="96"/>
    </location>
</feature>
<gene>
    <name evidence="2" type="primary">gb07090</name>
    <name evidence="2" type="ORF">PR202_gb07090</name>
</gene>
<evidence type="ECO:0000313" key="2">
    <source>
        <dbReference type="EMBL" id="GJN19781.1"/>
    </source>
</evidence>
<sequence length="96" mass="9878">MTTSLKERLNTVRPSLPPESQEAGLEFAHLLSLERPAGREGRACGEKEWRESGAFGKEKEVAVAATGTVVAGLRVRSGEGAGGGGEALGGEEASAI</sequence>
<accession>A0AAV5EB54</accession>
<reference evidence="2" key="2">
    <citation type="submission" date="2021-12" db="EMBL/GenBank/DDBJ databases">
        <title>Resequencing data analysis of finger millet.</title>
        <authorList>
            <person name="Hatakeyama M."/>
            <person name="Aluri S."/>
            <person name="Balachadran M.T."/>
            <person name="Sivarajan S.R."/>
            <person name="Poveda L."/>
            <person name="Shimizu-Inatsugi R."/>
            <person name="Schlapbach R."/>
            <person name="Sreeman S.M."/>
            <person name="Shimizu K.K."/>
        </authorList>
    </citation>
    <scope>NUCLEOTIDE SEQUENCE</scope>
</reference>
<protein>
    <submittedName>
        <fullName evidence="2">Uncharacterized protein</fullName>
    </submittedName>
</protein>